<dbReference type="InterPro" id="IPR038371">
    <property type="entry name" value="Cu_polyphenol_OxRdtase_sf"/>
</dbReference>
<name>A0A6I2V0L4_9FIRM</name>
<comment type="catalytic activity">
    <reaction evidence="1">
        <text>inosine + phosphate = alpha-D-ribose 1-phosphate + hypoxanthine</text>
        <dbReference type="Rhea" id="RHEA:27646"/>
        <dbReference type="ChEBI" id="CHEBI:17368"/>
        <dbReference type="ChEBI" id="CHEBI:17596"/>
        <dbReference type="ChEBI" id="CHEBI:43474"/>
        <dbReference type="ChEBI" id="CHEBI:57720"/>
        <dbReference type="EC" id="2.4.2.1"/>
    </reaction>
    <physiologicalReaction direction="left-to-right" evidence="1">
        <dbReference type="Rhea" id="RHEA:27647"/>
    </physiologicalReaction>
</comment>
<evidence type="ECO:0000256" key="2">
    <source>
        <dbReference type="ARBA" id="ARBA00003215"/>
    </source>
</evidence>
<evidence type="ECO:0000256" key="9">
    <source>
        <dbReference type="ARBA" id="ARBA00048968"/>
    </source>
</evidence>
<evidence type="ECO:0000256" key="1">
    <source>
        <dbReference type="ARBA" id="ARBA00000553"/>
    </source>
</evidence>
<dbReference type="PANTHER" id="PTHR30616">
    <property type="entry name" value="UNCHARACTERIZED PROTEIN YFIH"/>
    <property type="match status" value="1"/>
</dbReference>
<dbReference type="GO" id="GO:0005507">
    <property type="term" value="F:copper ion binding"/>
    <property type="evidence" value="ECO:0007669"/>
    <property type="project" value="TreeGrafter"/>
</dbReference>
<dbReference type="InterPro" id="IPR003730">
    <property type="entry name" value="Cu_polyphenol_OxRdtase"/>
</dbReference>
<evidence type="ECO:0000256" key="10">
    <source>
        <dbReference type="ARBA" id="ARBA00049893"/>
    </source>
</evidence>
<dbReference type="GO" id="GO:0016787">
    <property type="term" value="F:hydrolase activity"/>
    <property type="evidence" value="ECO:0007669"/>
    <property type="project" value="UniProtKB-KW"/>
</dbReference>
<keyword evidence="13" id="KW-1185">Reference proteome</keyword>
<protein>
    <recommendedName>
        <fullName evidence="11">Purine nucleoside phosphorylase</fullName>
    </recommendedName>
</protein>
<dbReference type="Proteomes" id="UP000430222">
    <property type="component" value="Unassembled WGS sequence"/>
</dbReference>
<comment type="similarity">
    <text evidence="3 11">Belongs to the purine nucleoside phosphorylase YfiH/LACC1 family.</text>
</comment>
<dbReference type="CDD" id="cd16833">
    <property type="entry name" value="YfiH"/>
    <property type="match status" value="1"/>
</dbReference>
<evidence type="ECO:0000256" key="7">
    <source>
        <dbReference type="ARBA" id="ARBA00022833"/>
    </source>
</evidence>
<comment type="catalytic activity">
    <reaction evidence="8">
        <text>adenosine + H2O + H(+) = inosine + NH4(+)</text>
        <dbReference type="Rhea" id="RHEA:24408"/>
        <dbReference type="ChEBI" id="CHEBI:15377"/>
        <dbReference type="ChEBI" id="CHEBI:15378"/>
        <dbReference type="ChEBI" id="CHEBI:16335"/>
        <dbReference type="ChEBI" id="CHEBI:17596"/>
        <dbReference type="ChEBI" id="CHEBI:28938"/>
        <dbReference type="EC" id="3.5.4.4"/>
    </reaction>
    <physiologicalReaction direction="left-to-right" evidence="8">
        <dbReference type="Rhea" id="RHEA:24409"/>
    </physiologicalReaction>
</comment>
<dbReference type="AlphaFoldDB" id="A0A6I2V0L4"/>
<evidence type="ECO:0000256" key="6">
    <source>
        <dbReference type="ARBA" id="ARBA00022801"/>
    </source>
</evidence>
<evidence type="ECO:0000256" key="4">
    <source>
        <dbReference type="ARBA" id="ARBA00022679"/>
    </source>
</evidence>
<sequence>MSFILEQIGRNIWQGRFSLFPSDLCMHGFTARLGGVSVSPYDSLNMAFHVGDDPESVRTNRQRYMRAAGLRADDLVTPVQVHGTHIERVGRAEAGRGAFDYQDAIPATDALITNEPGLPLMLCFADCTPVLLADPVHRAVGIAHAGWRGTVKKIAARTAARMREEFGTKMEDLLAGIGPSIGPCCYEVGEEVAHQFETSFPAGKDAIVQRKEGRSYVNLWEANRLQLIEAGLVPSHIEVAGTCTSCKHSWFFSYRADGGTTGRLAAVIALKSC</sequence>
<evidence type="ECO:0000256" key="11">
    <source>
        <dbReference type="RuleBase" id="RU361274"/>
    </source>
</evidence>
<dbReference type="SUPFAM" id="SSF64438">
    <property type="entry name" value="CNF1/YfiH-like putative cysteine hydrolases"/>
    <property type="match status" value="1"/>
</dbReference>
<keyword evidence="7" id="KW-0862">Zinc</keyword>
<accession>A0A6I2V0L4</accession>
<dbReference type="EMBL" id="VUNL01000018">
    <property type="protein sequence ID" value="MSV25880.1"/>
    <property type="molecule type" value="Genomic_DNA"/>
</dbReference>
<evidence type="ECO:0000256" key="5">
    <source>
        <dbReference type="ARBA" id="ARBA00022723"/>
    </source>
</evidence>
<comment type="function">
    <text evidence="2">Purine nucleoside enzyme that catalyzes the phosphorolysis of adenosine and inosine nucleosides, yielding D-ribose 1-phosphate and the respective free bases, adenine and hypoxanthine. Also catalyzes the phosphorolysis of S-methyl-5'-thioadenosine into adenine and S-methyl-5-thio-alpha-D-ribose 1-phosphate. Also has adenosine deaminase activity.</text>
</comment>
<dbReference type="PANTHER" id="PTHR30616:SF2">
    <property type="entry name" value="PURINE NUCLEOSIDE PHOSPHORYLASE LACC1"/>
    <property type="match status" value="1"/>
</dbReference>
<comment type="catalytic activity">
    <reaction evidence="9">
        <text>adenosine + phosphate = alpha-D-ribose 1-phosphate + adenine</text>
        <dbReference type="Rhea" id="RHEA:27642"/>
        <dbReference type="ChEBI" id="CHEBI:16335"/>
        <dbReference type="ChEBI" id="CHEBI:16708"/>
        <dbReference type="ChEBI" id="CHEBI:43474"/>
        <dbReference type="ChEBI" id="CHEBI:57720"/>
        <dbReference type="EC" id="2.4.2.1"/>
    </reaction>
    <physiologicalReaction direction="left-to-right" evidence="9">
        <dbReference type="Rhea" id="RHEA:27643"/>
    </physiologicalReaction>
</comment>
<proteinExistence type="inferred from homology"/>
<evidence type="ECO:0000256" key="8">
    <source>
        <dbReference type="ARBA" id="ARBA00047989"/>
    </source>
</evidence>
<dbReference type="InterPro" id="IPR011324">
    <property type="entry name" value="Cytotoxic_necrot_fac-like_cat"/>
</dbReference>
<keyword evidence="6" id="KW-0378">Hydrolase</keyword>
<dbReference type="Gene3D" id="3.60.140.10">
    <property type="entry name" value="CNF1/YfiH-like putative cysteine hydrolases"/>
    <property type="match status" value="1"/>
</dbReference>
<evidence type="ECO:0000256" key="3">
    <source>
        <dbReference type="ARBA" id="ARBA00007353"/>
    </source>
</evidence>
<comment type="catalytic activity">
    <reaction evidence="10">
        <text>S-methyl-5'-thioadenosine + phosphate = 5-(methylsulfanyl)-alpha-D-ribose 1-phosphate + adenine</text>
        <dbReference type="Rhea" id="RHEA:11852"/>
        <dbReference type="ChEBI" id="CHEBI:16708"/>
        <dbReference type="ChEBI" id="CHEBI:17509"/>
        <dbReference type="ChEBI" id="CHEBI:43474"/>
        <dbReference type="ChEBI" id="CHEBI:58533"/>
        <dbReference type="EC" id="2.4.2.28"/>
    </reaction>
    <physiologicalReaction direction="left-to-right" evidence="10">
        <dbReference type="Rhea" id="RHEA:11853"/>
    </physiologicalReaction>
</comment>
<comment type="caution">
    <text evidence="12">The sequence shown here is derived from an EMBL/GenBank/DDBJ whole genome shotgun (WGS) entry which is preliminary data.</text>
</comment>
<dbReference type="RefSeq" id="WP_154621649.1">
    <property type="nucleotide sequence ID" value="NZ_VUNL01000018.1"/>
</dbReference>
<gene>
    <name evidence="12" type="primary">pgeF</name>
    <name evidence="12" type="ORF">FYJ78_12035</name>
</gene>
<dbReference type="GO" id="GO:0017061">
    <property type="term" value="F:S-methyl-5-thioadenosine phosphorylase activity"/>
    <property type="evidence" value="ECO:0007669"/>
    <property type="project" value="UniProtKB-EC"/>
</dbReference>
<evidence type="ECO:0000313" key="13">
    <source>
        <dbReference type="Proteomes" id="UP000430222"/>
    </source>
</evidence>
<reference evidence="12 13" key="1">
    <citation type="submission" date="2019-08" db="EMBL/GenBank/DDBJ databases">
        <title>In-depth cultivation of the pig gut microbiome towards novel bacterial diversity and tailored functional studies.</title>
        <authorList>
            <person name="Wylensek D."/>
            <person name="Hitch T.C.A."/>
            <person name="Clavel T."/>
        </authorList>
    </citation>
    <scope>NUCLEOTIDE SEQUENCE [LARGE SCALE GENOMIC DNA]</scope>
    <source>
        <strain evidence="13">WCA-380-WT-3B3</strain>
    </source>
</reference>
<keyword evidence="5" id="KW-0479">Metal-binding</keyword>
<dbReference type="NCBIfam" id="TIGR00726">
    <property type="entry name" value="peptidoglycan editing factor PgeF"/>
    <property type="match status" value="1"/>
</dbReference>
<organism evidence="12 13">
    <name type="scientific">Selenomonas montiformis</name>
    <dbReference type="NCBI Taxonomy" id="2652285"/>
    <lineage>
        <taxon>Bacteria</taxon>
        <taxon>Bacillati</taxon>
        <taxon>Bacillota</taxon>
        <taxon>Negativicutes</taxon>
        <taxon>Selenomonadales</taxon>
        <taxon>Selenomonadaceae</taxon>
        <taxon>Selenomonas</taxon>
    </lineage>
</organism>
<dbReference type="Pfam" id="PF02578">
    <property type="entry name" value="Cu-oxidase_4"/>
    <property type="match status" value="1"/>
</dbReference>
<evidence type="ECO:0000313" key="12">
    <source>
        <dbReference type="EMBL" id="MSV25880.1"/>
    </source>
</evidence>
<keyword evidence="4" id="KW-0808">Transferase</keyword>